<dbReference type="GO" id="GO:0003700">
    <property type="term" value="F:DNA-binding transcription factor activity"/>
    <property type="evidence" value="ECO:0007669"/>
    <property type="project" value="TreeGrafter"/>
</dbReference>
<comment type="caution">
    <text evidence="6">The sequence shown here is derived from an EMBL/GenBank/DDBJ whole genome shotgun (WGS) entry which is preliminary data.</text>
</comment>
<evidence type="ECO:0000256" key="1">
    <source>
        <dbReference type="ARBA" id="ARBA00023015"/>
    </source>
</evidence>
<dbReference type="PANTHER" id="PTHR30055:SF234">
    <property type="entry name" value="HTH-TYPE TRANSCRIPTIONAL REGULATOR BETI"/>
    <property type="match status" value="1"/>
</dbReference>
<evidence type="ECO:0000256" key="4">
    <source>
        <dbReference type="PROSITE-ProRule" id="PRU00335"/>
    </source>
</evidence>
<dbReference type="InterPro" id="IPR041347">
    <property type="entry name" value="MftR_C"/>
</dbReference>
<sequence length="197" mass="21517">MSLRERKKARTRALIQREALRLFRDQGYAATTVEQVAEAAEVAPSTVFRYFPTKEDLVVIDEDQDFLDALRDAPAELGPVGAVRHAMRVWTAAQSADELAEGVERERLMLTVPEVWASSLKSITGSVTAMQELLARRAGVPMEAMRNRTGAIVGVIFAVWLTWSSSPGSDGPAELDRALAELEVLDTAPAPQVRNAG</sequence>
<dbReference type="PANTHER" id="PTHR30055">
    <property type="entry name" value="HTH-TYPE TRANSCRIPTIONAL REGULATOR RUTR"/>
    <property type="match status" value="1"/>
</dbReference>
<dbReference type="GO" id="GO:0000976">
    <property type="term" value="F:transcription cis-regulatory region binding"/>
    <property type="evidence" value="ECO:0007669"/>
    <property type="project" value="TreeGrafter"/>
</dbReference>
<feature type="domain" description="HTH tetR-type" evidence="5">
    <location>
        <begin position="9"/>
        <end position="69"/>
    </location>
</feature>
<dbReference type="Gene3D" id="1.10.10.60">
    <property type="entry name" value="Homeodomain-like"/>
    <property type="match status" value="1"/>
</dbReference>
<keyword evidence="2 4" id="KW-0238">DNA-binding</keyword>
<evidence type="ECO:0000256" key="2">
    <source>
        <dbReference type="ARBA" id="ARBA00023125"/>
    </source>
</evidence>
<dbReference type="EMBL" id="JACDUR010000001">
    <property type="protein sequence ID" value="MBA2888745.1"/>
    <property type="molecule type" value="Genomic_DNA"/>
</dbReference>
<dbReference type="Pfam" id="PF00440">
    <property type="entry name" value="TetR_N"/>
    <property type="match status" value="1"/>
</dbReference>
<protein>
    <submittedName>
        <fullName evidence="6">AcrR family transcriptional regulator</fullName>
    </submittedName>
</protein>
<feature type="DNA-binding region" description="H-T-H motif" evidence="4">
    <location>
        <begin position="32"/>
        <end position="51"/>
    </location>
</feature>
<dbReference type="Pfam" id="PF17754">
    <property type="entry name" value="TetR_C_14"/>
    <property type="match status" value="1"/>
</dbReference>
<dbReference type="RefSeq" id="WP_181607049.1">
    <property type="nucleotide sequence ID" value="NZ_BAABAM010000001.1"/>
</dbReference>
<dbReference type="Gene3D" id="1.10.357.10">
    <property type="entry name" value="Tetracycline Repressor, domain 2"/>
    <property type="match status" value="1"/>
</dbReference>
<gene>
    <name evidence="6" type="ORF">HNR30_000080</name>
</gene>
<dbReference type="AlphaFoldDB" id="A0A7W0HMH7"/>
<name>A0A7W0HMH7_9ACTN</name>
<dbReference type="PRINTS" id="PR00455">
    <property type="entry name" value="HTHTETR"/>
</dbReference>
<evidence type="ECO:0000256" key="3">
    <source>
        <dbReference type="ARBA" id="ARBA00023163"/>
    </source>
</evidence>
<evidence type="ECO:0000313" key="7">
    <source>
        <dbReference type="Proteomes" id="UP000530928"/>
    </source>
</evidence>
<dbReference type="Proteomes" id="UP000530928">
    <property type="component" value="Unassembled WGS sequence"/>
</dbReference>
<evidence type="ECO:0000313" key="6">
    <source>
        <dbReference type="EMBL" id="MBA2888745.1"/>
    </source>
</evidence>
<evidence type="ECO:0000259" key="5">
    <source>
        <dbReference type="PROSITE" id="PS50977"/>
    </source>
</evidence>
<dbReference type="InterPro" id="IPR009057">
    <property type="entry name" value="Homeodomain-like_sf"/>
</dbReference>
<dbReference type="InterPro" id="IPR050109">
    <property type="entry name" value="HTH-type_TetR-like_transc_reg"/>
</dbReference>
<reference evidence="6 7" key="1">
    <citation type="submission" date="2020-07" db="EMBL/GenBank/DDBJ databases">
        <title>Genomic Encyclopedia of Type Strains, Phase IV (KMG-IV): sequencing the most valuable type-strain genomes for metagenomic binning, comparative biology and taxonomic classification.</title>
        <authorList>
            <person name="Goeker M."/>
        </authorList>
    </citation>
    <scope>NUCLEOTIDE SEQUENCE [LARGE SCALE GENOMIC DNA]</scope>
    <source>
        <strain evidence="6 7">DSM 45533</strain>
    </source>
</reference>
<keyword evidence="1" id="KW-0805">Transcription regulation</keyword>
<proteinExistence type="predicted"/>
<keyword evidence="7" id="KW-1185">Reference proteome</keyword>
<keyword evidence="3" id="KW-0804">Transcription</keyword>
<dbReference type="InterPro" id="IPR001647">
    <property type="entry name" value="HTH_TetR"/>
</dbReference>
<dbReference type="SUPFAM" id="SSF46689">
    <property type="entry name" value="Homeodomain-like"/>
    <property type="match status" value="1"/>
</dbReference>
<accession>A0A7W0HMH7</accession>
<dbReference type="PROSITE" id="PS50977">
    <property type="entry name" value="HTH_TETR_2"/>
    <property type="match status" value="1"/>
</dbReference>
<organism evidence="6 7">
    <name type="scientific">Nonomuraea soli</name>
    <dbReference type="NCBI Taxonomy" id="1032476"/>
    <lineage>
        <taxon>Bacteria</taxon>
        <taxon>Bacillati</taxon>
        <taxon>Actinomycetota</taxon>
        <taxon>Actinomycetes</taxon>
        <taxon>Streptosporangiales</taxon>
        <taxon>Streptosporangiaceae</taxon>
        <taxon>Nonomuraea</taxon>
    </lineage>
</organism>